<dbReference type="Pfam" id="PF13966">
    <property type="entry name" value="zf-RVT"/>
    <property type="match status" value="1"/>
</dbReference>
<evidence type="ECO:0000313" key="3">
    <source>
        <dbReference type="Proteomes" id="UP000436088"/>
    </source>
</evidence>
<dbReference type="AlphaFoldDB" id="A0A6A2YUW2"/>
<sequence length="285" mass="33339">MVGNFIWGSTSSRTIHWVSWKCIVKPKEFGGLGFFDVNIHNRSLLNKWSWRYGLEPNSMWRRVIDAKMDGNPRVILPVSTHQRNVSWIWRNISRPVQNREDVFTHNLRFILGDGGSIDFWNDPWASSRPLKEVFLRIYAHFLLKEGKVNEFGLKENGVWDKFIRLRRPLFDWERDYWLNFLNVISSVTNHSASSDCLKWEGNSSGLYTPKTLCEKVSCDRSSPDSLWKLVWTGLAPPKVDFFTIRSGLRKPGITESDLIRCVLCDSCDETVDHLLFHCKVSWNIW</sequence>
<organism evidence="2 3">
    <name type="scientific">Hibiscus syriacus</name>
    <name type="common">Rose of Sharon</name>
    <dbReference type="NCBI Taxonomy" id="106335"/>
    <lineage>
        <taxon>Eukaryota</taxon>
        <taxon>Viridiplantae</taxon>
        <taxon>Streptophyta</taxon>
        <taxon>Embryophyta</taxon>
        <taxon>Tracheophyta</taxon>
        <taxon>Spermatophyta</taxon>
        <taxon>Magnoliopsida</taxon>
        <taxon>eudicotyledons</taxon>
        <taxon>Gunneridae</taxon>
        <taxon>Pentapetalae</taxon>
        <taxon>rosids</taxon>
        <taxon>malvids</taxon>
        <taxon>Malvales</taxon>
        <taxon>Malvaceae</taxon>
        <taxon>Malvoideae</taxon>
        <taxon>Hibiscus</taxon>
    </lineage>
</organism>
<dbReference type="InterPro" id="IPR026960">
    <property type="entry name" value="RVT-Znf"/>
</dbReference>
<dbReference type="Proteomes" id="UP000436088">
    <property type="component" value="Unassembled WGS sequence"/>
</dbReference>
<dbReference type="EMBL" id="VEPZ02001271">
    <property type="protein sequence ID" value="KAE8683163.1"/>
    <property type="molecule type" value="Genomic_DNA"/>
</dbReference>
<comment type="caution">
    <text evidence="2">The sequence shown here is derived from an EMBL/GenBank/DDBJ whole genome shotgun (WGS) entry which is preliminary data.</text>
</comment>
<dbReference type="PANTHER" id="PTHR36617">
    <property type="entry name" value="PROTEIN, PUTATIVE-RELATED"/>
    <property type="match status" value="1"/>
</dbReference>
<keyword evidence="3" id="KW-1185">Reference proteome</keyword>
<name>A0A6A2YUW2_HIBSY</name>
<protein>
    <recommendedName>
        <fullName evidence="1">Reverse transcriptase zinc-binding domain-containing protein</fullName>
    </recommendedName>
</protein>
<gene>
    <name evidence="2" type="ORF">F3Y22_tig00111213pilonHSYRG00292</name>
</gene>
<evidence type="ECO:0000313" key="2">
    <source>
        <dbReference type="EMBL" id="KAE8683163.1"/>
    </source>
</evidence>
<dbReference type="PANTHER" id="PTHR36617:SF5">
    <property type="entry name" value="OS05G0421675 PROTEIN"/>
    <property type="match status" value="1"/>
</dbReference>
<feature type="domain" description="Reverse transcriptase zinc-binding" evidence="1">
    <location>
        <begin position="219"/>
        <end position="285"/>
    </location>
</feature>
<evidence type="ECO:0000259" key="1">
    <source>
        <dbReference type="Pfam" id="PF13966"/>
    </source>
</evidence>
<reference evidence="2" key="1">
    <citation type="submission" date="2019-09" db="EMBL/GenBank/DDBJ databases">
        <title>Draft genome information of white flower Hibiscus syriacus.</title>
        <authorList>
            <person name="Kim Y.-M."/>
        </authorList>
    </citation>
    <scope>NUCLEOTIDE SEQUENCE [LARGE SCALE GENOMIC DNA]</scope>
    <source>
        <strain evidence="2">YM2019G1</strain>
    </source>
</reference>
<proteinExistence type="predicted"/>
<accession>A0A6A2YUW2</accession>